<evidence type="ECO:0000259" key="7">
    <source>
        <dbReference type="PROSITE" id="PS50020"/>
    </source>
</evidence>
<evidence type="ECO:0000256" key="1">
    <source>
        <dbReference type="ARBA" id="ARBA00004123"/>
    </source>
</evidence>
<dbReference type="SUPFAM" id="SSF51045">
    <property type="entry name" value="WW domain"/>
    <property type="match status" value="1"/>
</dbReference>
<feature type="compositionally biased region" description="Basic and acidic residues" evidence="6">
    <location>
        <begin position="916"/>
        <end position="927"/>
    </location>
</feature>
<organism evidence="8 9">
    <name type="scientific">Leishmania braziliensis MHOM/BR/75/M2904</name>
    <dbReference type="NCBI Taxonomy" id="420245"/>
    <lineage>
        <taxon>Eukaryota</taxon>
        <taxon>Discoba</taxon>
        <taxon>Euglenozoa</taxon>
        <taxon>Kinetoplastea</taxon>
        <taxon>Metakinetoplastina</taxon>
        <taxon>Trypanosomatida</taxon>
        <taxon>Trypanosomatidae</taxon>
        <taxon>Leishmaniinae</taxon>
        <taxon>Leishmania</taxon>
        <taxon>Leishmania braziliensis species complex</taxon>
    </lineage>
</organism>
<evidence type="ECO:0000313" key="9">
    <source>
        <dbReference type="Proteomes" id="UP000319462"/>
    </source>
</evidence>
<feature type="compositionally biased region" description="Low complexity" evidence="6">
    <location>
        <begin position="739"/>
        <end position="749"/>
    </location>
</feature>
<dbReference type="InterPro" id="IPR001202">
    <property type="entry name" value="WW_dom"/>
</dbReference>
<dbReference type="Proteomes" id="UP000319462">
    <property type="component" value="Chromosome 30"/>
</dbReference>
<dbReference type="PANTHER" id="PTHR17616">
    <property type="entry name" value="YES-ASSOCIATED PROTEIN YAP1 FAMILY MEMBER"/>
    <property type="match status" value="1"/>
</dbReference>
<dbReference type="AlphaFoldDB" id="A0A3P3ZCI3"/>
<evidence type="ECO:0000256" key="5">
    <source>
        <dbReference type="SAM" id="Coils"/>
    </source>
</evidence>
<dbReference type="SMART" id="SM00456">
    <property type="entry name" value="WW"/>
    <property type="match status" value="1"/>
</dbReference>
<evidence type="ECO:0000313" key="8">
    <source>
        <dbReference type="EMBL" id="SYZ67929.1"/>
    </source>
</evidence>
<feature type="region of interest" description="Disordered" evidence="6">
    <location>
        <begin position="328"/>
        <end position="399"/>
    </location>
</feature>
<feature type="region of interest" description="Disordered" evidence="6">
    <location>
        <begin position="139"/>
        <end position="158"/>
    </location>
</feature>
<dbReference type="InterPro" id="IPR036020">
    <property type="entry name" value="WW_dom_sf"/>
</dbReference>
<dbReference type="GO" id="GO:0035329">
    <property type="term" value="P:hippo signaling"/>
    <property type="evidence" value="ECO:0007669"/>
    <property type="project" value="TreeGrafter"/>
</dbReference>
<feature type="compositionally biased region" description="Low complexity" evidence="6">
    <location>
        <begin position="28"/>
        <end position="49"/>
    </location>
</feature>
<comment type="subcellular location">
    <subcellularLocation>
        <location evidence="2">Cytoplasm</location>
    </subcellularLocation>
    <subcellularLocation>
        <location evidence="1">Nucleus</location>
    </subcellularLocation>
</comment>
<evidence type="ECO:0000256" key="6">
    <source>
        <dbReference type="SAM" id="MobiDB-lite"/>
    </source>
</evidence>
<dbReference type="GO" id="GO:0005634">
    <property type="term" value="C:nucleus"/>
    <property type="evidence" value="ECO:0007669"/>
    <property type="project" value="UniProtKB-SubCell"/>
</dbReference>
<feature type="compositionally biased region" description="Polar residues" evidence="6">
    <location>
        <begin position="350"/>
        <end position="362"/>
    </location>
</feature>
<feature type="compositionally biased region" description="Low complexity" evidence="6">
    <location>
        <begin position="331"/>
        <end position="342"/>
    </location>
</feature>
<dbReference type="Pfam" id="PF00397">
    <property type="entry name" value="WW"/>
    <property type="match status" value="1"/>
</dbReference>
<feature type="domain" description="WW" evidence="7">
    <location>
        <begin position="644"/>
        <end position="677"/>
    </location>
</feature>
<evidence type="ECO:0000256" key="4">
    <source>
        <dbReference type="ARBA" id="ARBA00023242"/>
    </source>
</evidence>
<feature type="region of interest" description="Disordered" evidence="6">
    <location>
        <begin position="857"/>
        <end position="888"/>
    </location>
</feature>
<feature type="region of interest" description="Disordered" evidence="6">
    <location>
        <begin position="1011"/>
        <end position="1038"/>
    </location>
</feature>
<keyword evidence="4" id="KW-0539">Nucleus</keyword>
<evidence type="ECO:0000256" key="3">
    <source>
        <dbReference type="ARBA" id="ARBA00022490"/>
    </source>
</evidence>
<evidence type="ECO:0000256" key="2">
    <source>
        <dbReference type="ARBA" id="ARBA00004496"/>
    </source>
</evidence>
<dbReference type="InterPro" id="IPR051583">
    <property type="entry name" value="YAP1"/>
</dbReference>
<feature type="region of interest" description="Disordered" evidence="6">
    <location>
        <begin position="681"/>
        <end position="725"/>
    </location>
</feature>
<proteinExistence type="predicted"/>
<dbReference type="EMBL" id="LS997629">
    <property type="protein sequence ID" value="SYZ67929.1"/>
    <property type="molecule type" value="Genomic_DNA"/>
</dbReference>
<protein>
    <submittedName>
        <fullName evidence="8">WW_domain_containing_protein</fullName>
    </submittedName>
</protein>
<feature type="region of interest" description="Disordered" evidence="6">
    <location>
        <begin position="738"/>
        <end position="770"/>
    </location>
</feature>
<gene>
    <name evidence="8" type="ORF">LBRM2904_30.1150</name>
</gene>
<keyword evidence="5" id="KW-0175">Coiled coil</keyword>
<keyword evidence="3" id="KW-0963">Cytoplasm</keyword>
<reference evidence="8 9" key="1">
    <citation type="submission" date="2018-09" db="EMBL/GenBank/DDBJ databases">
        <authorList>
            <person name="Peiro R."/>
            <person name="Begona"/>
            <person name="Cbmso G."/>
            <person name="Lopez M."/>
            <person name="Gonzalez S."/>
        </authorList>
    </citation>
    <scope>NUCLEOTIDE SEQUENCE [LARGE SCALE GENOMIC DNA]</scope>
</reference>
<dbReference type="PROSITE" id="PS01159">
    <property type="entry name" value="WW_DOMAIN_1"/>
    <property type="match status" value="1"/>
</dbReference>
<feature type="region of interest" description="Disordered" evidence="6">
    <location>
        <begin position="1"/>
        <end position="62"/>
    </location>
</feature>
<dbReference type="CDD" id="cd00201">
    <property type="entry name" value="WW"/>
    <property type="match status" value="1"/>
</dbReference>
<dbReference type="PANTHER" id="PTHR17616:SF8">
    <property type="entry name" value="TRANSCRIPTIONAL COACTIVATOR YORKIE"/>
    <property type="match status" value="1"/>
</dbReference>
<accession>A0A3P3ZCI3</accession>
<feature type="compositionally biased region" description="Low complexity" evidence="6">
    <location>
        <begin position="1081"/>
        <end position="1094"/>
    </location>
</feature>
<name>A0A3P3ZCI3_LEIBR</name>
<feature type="region of interest" description="Disordered" evidence="6">
    <location>
        <begin position="916"/>
        <end position="942"/>
    </location>
</feature>
<dbReference type="GO" id="GO:0003713">
    <property type="term" value="F:transcription coactivator activity"/>
    <property type="evidence" value="ECO:0007669"/>
    <property type="project" value="TreeGrafter"/>
</dbReference>
<sequence>MLPPTAFLKEQPLHNSSVNGSSLHTETKSSAATAVATSSTNAASGGATKDSPPELVNTSSIGCSSGGPLPSTGCVRWCMNVALQSFSGEPWAVTLQPTAEDDAVLNRSFQGSFADPTITPSSLTSAAANSTCQQLLQKQGLPNGSAHGGGSGGASRAHSFMGTHMKPFTLRSGLRLVAIDYSDPQPQYPGGPVVDATAFGYDPLSEDSTALHQCVSAVNNPPVTYGVDDLLGRITNVEFIAEQGSPEETAAGVPIHYRLASSLEPLLNATLNPAITAVVDHCVSSIVLVYGTTQEMKQMGLIGTPEKCGLLPHGIRTFMERLLERKEHQLSKAASSNSSPKSTNDRAAATSDSHSANVSSSFPPHASGTVPPTSDGAEDTVSGSDRTEGVSRRSSTPQSHSFVFPSIGSRYHRFVRMEATFIAFDSTSVVDLLDLSNKHVELVLKLAPPPTPSAFEEKAGDVNSATNSSATTDSFVLNAQAMPAENANDALSALDVGLENLTRALELALLQSESGSSLLFSLTAFTDTCRCATMHVLCLAEDPAAQTWLVSTVQARSQAISLGEEQSWASIQNTPMPPPLHHHAATMLVPALCFGNMFASVLICVYNSITALSRLNRDLTFAVAGYCMRTIPRVTLASSRCGLKKLPPSWEEYFTSDGRRYFIDTTAQTTTWDDPRFTYAHRSSRSSDSAGNNLGRGSTGSSSGRSSRGSNYHNRPSRIGLGSGDKDFLMCRLQQEMHGGSASAMGSSGTTPEPAKGAGQPPTLGAPASDEGPIEISIVVVDTMCRPRVLMSSHDPQFALQYREQEEMLRAKRRELEEATEELRRMAESKAKAAAVLAETGRAAQETGQAIVPVTEKSSEVAQPAADRAAPKEATDVAHSPSTPMTRVIGLNDVDDEEVSALCRSNPVNIDHFMFEDESGKSGKDDEPGGTERISAPATASRQASGIIAFASDADGGDGAAKQQSCNYSNSEARFYARVLQDQAVDAAEMNVPSTVSSRVTSVTASSVIRSAAAPENSRSIATAGSDERSTSGCSDAPTEVQDLESLVDEFTTFYRRAFELQKRVIELEVELKRRKSTEHSPSPSSLPAATTTSDVGVPELVRDMLKEVEVSPSAEVRAALTPVLTSAASTSSAAATASVVLQAFHEALRLAAQTTHA</sequence>
<dbReference type="GO" id="GO:0045944">
    <property type="term" value="P:positive regulation of transcription by RNA polymerase II"/>
    <property type="evidence" value="ECO:0007669"/>
    <property type="project" value="TreeGrafter"/>
</dbReference>
<feature type="region of interest" description="Disordered" evidence="6">
    <location>
        <begin position="1074"/>
        <end position="1096"/>
    </location>
</feature>
<dbReference type="PROSITE" id="PS50020">
    <property type="entry name" value="WW_DOMAIN_2"/>
    <property type="match status" value="1"/>
</dbReference>
<feature type="compositionally biased region" description="Polar residues" evidence="6">
    <location>
        <begin position="13"/>
        <end position="24"/>
    </location>
</feature>
<dbReference type="Gene3D" id="2.20.70.10">
    <property type="match status" value="1"/>
</dbReference>
<feature type="coiled-coil region" evidence="5">
    <location>
        <begin position="799"/>
        <end position="836"/>
    </location>
</feature>
<dbReference type="GO" id="GO:0005737">
    <property type="term" value="C:cytoplasm"/>
    <property type="evidence" value="ECO:0007669"/>
    <property type="project" value="UniProtKB-SubCell"/>
</dbReference>
<feature type="compositionally biased region" description="Low complexity" evidence="6">
    <location>
        <begin position="695"/>
        <end position="710"/>
    </location>
</feature>